<comment type="caution">
    <text evidence="2">The sequence shown here is derived from an EMBL/GenBank/DDBJ whole genome shotgun (WGS) entry which is preliminary data.</text>
</comment>
<sequence>MKRGKTSKQRAVRVVWDEQNLGFWEAHKTATLKIDEPKTPYHPPEAEDNVVPPSPQQNAAHADAIRLALSQVASTSERRLADGEGSNASSSSVDDIQHPKCALGNHPMFEDDENDQKDKGQSSGSGASSSNSGPEDPESNISKGLGDIDIQDG</sequence>
<organism evidence="2 3">
    <name type="scientific">Riccia sorocarpa</name>
    <dbReference type="NCBI Taxonomy" id="122646"/>
    <lineage>
        <taxon>Eukaryota</taxon>
        <taxon>Viridiplantae</taxon>
        <taxon>Streptophyta</taxon>
        <taxon>Embryophyta</taxon>
        <taxon>Marchantiophyta</taxon>
        <taxon>Marchantiopsida</taxon>
        <taxon>Marchantiidae</taxon>
        <taxon>Marchantiales</taxon>
        <taxon>Ricciaceae</taxon>
        <taxon>Riccia</taxon>
    </lineage>
</organism>
<dbReference type="PANTHER" id="PTHR12398">
    <property type="entry name" value="PROTEIN PHOSPHATASE INHIBITOR"/>
    <property type="match status" value="1"/>
</dbReference>
<feature type="compositionally biased region" description="Low complexity" evidence="1">
    <location>
        <begin position="121"/>
        <end position="133"/>
    </location>
</feature>
<dbReference type="PANTHER" id="PTHR12398:SF20">
    <property type="entry name" value="PROTEIN PHOSPHATASE 1 REGULATORY INHIBITOR SUBUNIT 2"/>
    <property type="match status" value="1"/>
</dbReference>
<feature type="region of interest" description="Disordered" evidence="1">
    <location>
        <begin position="74"/>
        <end position="153"/>
    </location>
</feature>
<keyword evidence="3" id="KW-1185">Reference proteome</keyword>
<dbReference type="EMBL" id="JBJQOH010000002">
    <property type="protein sequence ID" value="KAL3696885.1"/>
    <property type="molecule type" value="Genomic_DNA"/>
</dbReference>
<evidence type="ECO:0000313" key="2">
    <source>
        <dbReference type="EMBL" id="KAL3696885.1"/>
    </source>
</evidence>
<evidence type="ECO:0000313" key="3">
    <source>
        <dbReference type="Proteomes" id="UP001633002"/>
    </source>
</evidence>
<reference evidence="2 3" key="1">
    <citation type="submission" date="2024-09" db="EMBL/GenBank/DDBJ databases">
        <title>Chromosome-scale assembly of Riccia sorocarpa.</title>
        <authorList>
            <person name="Paukszto L."/>
        </authorList>
    </citation>
    <scope>NUCLEOTIDE SEQUENCE [LARGE SCALE GENOMIC DNA]</scope>
    <source>
        <strain evidence="2">LP-2024</strain>
        <tissue evidence="2">Aerial parts of the thallus</tissue>
    </source>
</reference>
<proteinExistence type="predicted"/>
<dbReference type="AlphaFoldDB" id="A0ABD3HZI4"/>
<accession>A0ABD3HZI4</accession>
<feature type="region of interest" description="Disordered" evidence="1">
    <location>
        <begin position="34"/>
        <end position="61"/>
    </location>
</feature>
<dbReference type="Proteomes" id="UP001633002">
    <property type="component" value="Unassembled WGS sequence"/>
</dbReference>
<name>A0ABD3HZI4_9MARC</name>
<gene>
    <name evidence="2" type="ORF">R1sor_010961</name>
</gene>
<evidence type="ECO:0000256" key="1">
    <source>
        <dbReference type="SAM" id="MobiDB-lite"/>
    </source>
</evidence>
<protein>
    <submittedName>
        <fullName evidence="2">Uncharacterized protein</fullName>
    </submittedName>
</protein>
<dbReference type="InterPro" id="IPR007062">
    <property type="entry name" value="PPI-2"/>
</dbReference>
<dbReference type="Pfam" id="PF04979">
    <property type="entry name" value="IPP-2"/>
    <property type="match status" value="1"/>
</dbReference>